<keyword evidence="12" id="KW-1185">Reference proteome</keyword>
<evidence type="ECO:0000256" key="6">
    <source>
        <dbReference type="ARBA" id="ARBA00022833"/>
    </source>
</evidence>
<keyword evidence="7 11" id="KW-0413">Isomerase</keyword>
<dbReference type="NCBIfam" id="NF006047">
    <property type="entry name" value="PRK08193.1"/>
    <property type="match status" value="1"/>
</dbReference>
<feature type="domain" description="Class II aldolase/adducin N-terminal" evidence="10">
    <location>
        <begin position="7"/>
        <end position="195"/>
    </location>
</feature>
<dbReference type="InterPro" id="IPR036409">
    <property type="entry name" value="Aldolase_II/adducin_N_sf"/>
</dbReference>
<keyword evidence="6" id="KW-0862">Zinc</keyword>
<dbReference type="PANTHER" id="PTHR22789">
    <property type="entry name" value="FUCULOSE PHOSPHATE ALDOLASE"/>
    <property type="match status" value="1"/>
</dbReference>
<keyword evidence="8" id="KW-0119">Carbohydrate metabolism</keyword>
<proteinExistence type="inferred from homology"/>
<reference evidence="11" key="1">
    <citation type="submission" date="2022-12" db="EMBL/GenBank/DDBJ databases">
        <authorList>
            <person name="Wang J."/>
        </authorList>
    </citation>
    <scope>NUCLEOTIDE SEQUENCE</scope>
    <source>
        <strain evidence="11">HY-45-18</strain>
    </source>
</reference>
<comment type="caution">
    <text evidence="11">The sequence shown here is derived from an EMBL/GenBank/DDBJ whole genome shotgun (WGS) entry which is preliminary data.</text>
</comment>
<evidence type="ECO:0000256" key="7">
    <source>
        <dbReference type="ARBA" id="ARBA00023235"/>
    </source>
</evidence>
<dbReference type="InterPro" id="IPR001303">
    <property type="entry name" value="Aldolase_II/adducin_N"/>
</dbReference>
<comment type="cofactor">
    <cofactor evidence="2">
        <name>Zn(2+)</name>
        <dbReference type="ChEBI" id="CHEBI:29105"/>
    </cofactor>
</comment>
<dbReference type="NCBIfam" id="NF009003">
    <property type="entry name" value="PRK12348.1"/>
    <property type="match status" value="1"/>
</dbReference>
<dbReference type="SUPFAM" id="SSF53639">
    <property type="entry name" value="AraD/HMP-PK domain-like"/>
    <property type="match status" value="1"/>
</dbReference>
<gene>
    <name evidence="11" type="primary">araD</name>
    <name evidence="11" type="ORF">OW763_10010</name>
</gene>
<dbReference type="InterPro" id="IPR050197">
    <property type="entry name" value="Aldolase_class_II_sugar_metab"/>
</dbReference>
<evidence type="ECO:0000256" key="2">
    <source>
        <dbReference type="ARBA" id="ARBA00001947"/>
    </source>
</evidence>
<keyword evidence="5" id="KW-0479">Metal-binding</keyword>
<organism evidence="11 12">
    <name type="scientific">Clostridium aestuarii</name>
    <dbReference type="NCBI Taxonomy" id="338193"/>
    <lineage>
        <taxon>Bacteria</taxon>
        <taxon>Bacillati</taxon>
        <taxon>Bacillota</taxon>
        <taxon>Clostridia</taxon>
        <taxon>Eubacteriales</taxon>
        <taxon>Clostridiaceae</taxon>
        <taxon>Clostridium</taxon>
    </lineage>
</organism>
<evidence type="ECO:0000256" key="1">
    <source>
        <dbReference type="ARBA" id="ARBA00001726"/>
    </source>
</evidence>
<dbReference type="SMART" id="SM01007">
    <property type="entry name" value="Aldolase_II"/>
    <property type="match status" value="1"/>
</dbReference>
<dbReference type="Proteomes" id="UP001078443">
    <property type="component" value="Unassembled WGS sequence"/>
</dbReference>
<dbReference type="EMBL" id="JAPQER010000003">
    <property type="protein sequence ID" value="MCY6484674.1"/>
    <property type="molecule type" value="Genomic_DNA"/>
</dbReference>
<sequence length="233" mass="26243">MLEKLKEEVLEANLNLCKYNLIKFTWGNVSGIDRDKGLIVIKPSGVPYEELSVENLVVLDLQGNIVEGYLNPSSDTPTHLVLYNKFPQIGGVVHTHSPWATIWAQAGKKLLALGTTHADHFYGSIPCTRMLRDEEIAKKYEKETGNVIVETFEDKNVMDIPGVLVHSHGPFTWGKNSLDAVKNAVVLEEIAKMNYYTMSLNETTESIQKTLLDKHFLRKHGKNAYYGQTQKVI</sequence>
<dbReference type="RefSeq" id="WP_268040979.1">
    <property type="nucleotide sequence ID" value="NZ_JAPQER010000003.1"/>
</dbReference>
<dbReference type="InterPro" id="IPR004661">
    <property type="entry name" value="AraD"/>
</dbReference>
<dbReference type="PANTHER" id="PTHR22789:SF8">
    <property type="entry name" value="L-RIBULOSE-5-PHOSPHATE 4-EPIMERASE SGBE"/>
    <property type="match status" value="1"/>
</dbReference>
<name>A0ABT4D0B1_9CLOT</name>
<evidence type="ECO:0000256" key="5">
    <source>
        <dbReference type="ARBA" id="ARBA00022723"/>
    </source>
</evidence>
<dbReference type="EC" id="5.1.3.4" evidence="4 9"/>
<comment type="similarity">
    <text evidence="3">Belongs to the aldolase class II family. AraD/FucA subfamily.</text>
</comment>
<dbReference type="Gene3D" id="3.40.225.10">
    <property type="entry name" value="Class II aldolase/adducin N-terminal domain"/>
    <property type="match status" value="1"/>
</dbReference>
<evidence type="ECO:0000256" key="3">
    <source>
        <dbReference type="ARBA" id="ARBA00010037"/>
    </source>
</evidence>
<evidence type="ECO:0000259" key="10">
    <source>
        <dbReference type="SMART" id="SM01007"/>
    </source>
</evidence>
<evidence type="ECO:0000256" key="4">
    <source>
        <dbReference type="ARBA" id="ARBA00013186"/>
    </source>
</evidence>
<evidence type="ECO:0000313" key="11">
    <source>
        <dbReference type="EMBL" id="MCY6484674.1"/>
    </source>
</evidence>
<evidence type="ECO:0000256" key="9">
    <source>
        <dbReference type="NCBIfam" id="TIGR00760"/>
    </source>
</evidence>
<protein>
    <recommendedName>
        <fullName evidence="4 9">L-ribulose-5-phosphate 4-epimerase</fullName>
        <ecNumber evidence="4 9">5.1.3.4</ecNumber>
    </recommendedName>
</protein>
<dbReference type="Pfam" id="PF00596">
    <property type="entry name" value="Aldolase_II"/>
    <property type="match status" value="1"/>
</dbReference>
<dbReference type="NCBIfam" id="TIGR00760">
    <property type="entry name" value="araD"/>
    <property type="match status" value="1"/>
</dbReference>
<dbReference type="CDD" id="cd00398">
    <property type="entry name" value="Aldolase_II"/>
    <property type="match status" value="1"/>
</dbReference>
<comment type="catalytic activity">
    <reaction evidence="1">
        <text>L-ribulose 5-phosphate = D-xylulose 5-phosphate</text>
        <dbReference type="Rhea" id="RHEA:22368"/>
        <dbReference type="ChEBI" id="CHEBI:57737"/>
        <dbReference type="ChEBI" id="CHEBI:58226"/>
        <dbReference type="EC" id="5.1.3.4"/>
    </reaction>
</comment>
<dbReference type="GO" id="GO:0008742">
    <property type="term" value="F:L-ribulose-phosphate 4-epimerase activity"/>
    <property type="evidence" value="ECO:0007669"/>
    <property type="project" value="UniProtKB-EC"/>
</dbReference>
<evidence type="ECO:0000313" key="12">
    <source>
        <dbReference type="Proteomes" id="UP001078443"/>
    </source>
</evidence>
<accession>A0ABT4D0B1</accession>
<evidence type="ECO:0000256" key="8">
    <source>
        <dbReference type="ARBA" id="ARBA00023277"/>
    </source>
</evidence>